<gene>
    <name evidence="2" type="ORF">JCM9140_2373</name>
</gene>
<dbReference type="SMART" id="SM00052">
    <property type="entry name" value="EAL"/>
    <property type="match status" value="1"/>
</dbReference>
<dbReference type="CDD" id="cd01948">
    <property type="entry name" value="EAL"/>
    <property type="match status" value="1"/>
</dbReference>
<sequence length="300" mass="34068">MLSIQKNAKNVEALIKAADVALYQAKLIGSDTYNLYKHEMRLDIHEKFHIENDLRRALEKNEFSLLFQPQYHIATNQYCGEEVLVRWDHPLEGLISPDRFITIAEETGLITSIGKWVLQQACLQKKIWIEKGLPEVPISVNLSLRQFLQQSIVEMVAEVLEESELPPHLLKIEVTESVMIDLDRTSTVVKQLLALGVKISLDDFGTGYSSLQYINQLPVHELKIDQTFVAGIGKGKQAEEIISMIIQLAHSLSISVVAEGVETKEQLLYLTQNNCHKIQGYYYSKPLTGNDFELFMNGLQ</sequence>
<reference evidence="2" key="1">
    <citation type="journal article" date="2014" name="Genome Announc.">
        <title>Draft Genome Sequences of Three Alkaliphilic Bacillus Strains, Bacillus wakoensis JCM 9140T, Bacillus akibai JCM 9157T, and Bacillus hemicellulosilyticus JCM 9152T.</title>
        <authorList>
            <person name="Yuki M."/>
            <person name="Oshima K."/>
            <person name="Suda W."/>
            <person name="Oshida Y."/>
            <person name="Kitamura K."/>
            <person name="Iida T."/>
            <person name="Hattori M."/>
            <person name="Ohkuma M."/>
        </authorList>
    </citation>
    <scope>NUCLEOTIDE SEQUENCE [LARGE SCALE GENOMIC DNA]</scope>
    <source>
        <strain evidence="2">JCM 9140</strain>
    </source>
</reference>
<dbReference type="PANTHER" id="PTHR33121">
    <property type="entry name" value="CYCLIC DI-GMP PHOSPHODIESTERASE PDEF"/>
    <property type="match status" value="1"/>
</dbReference>
<dbReference type="PROSITE" id="PS50883">
    <property type="entry name" value="EAL"/>
    <property type="match status" value="1"/>
</dbReference>
<dbReference type="InterPro" id="IPR035919">
    <property type="entry name" value="EAL_sf"/>
</dbReference>
<evidence type="ECO:0000259" key="1">
    <source>
        <dbReference type="PROSITE" id="PS50883"/>
    </source>
</evidence>
<dbReference type="PANTHER" id="PTHR33121:SF70">
    <property type="entry name" value="SIGNALING PROTEIN YKOW"/>
    <property type="match status" value="1"/>
</dbReference>
<feature type="domain" description="EAL" evidence="1">
    <location>
        <begin position="47"/>
        <end position="300"/>
    </location>
</feature>
<keyword evidence="3" id="KW-1185">Reference proteome</keyword>
<dbReference type="Pfam" id="PF00563">
    <property type="entry name" value="EAL"/>
    <property type="match status" value="1"/>
</dbReference>
<proteinExistence type="predicted"/>
<dbReference type="OrthoDB" id="9759607at2"/>
<evidence type="ECO:0000313" key="3">
    <source>
        <dbReference type="Proteomes" id="UP000018890"/>
    </source>
</evidence>
<dbReference type="AlphaFoldDB" id="W4Q3M1"/>
<accession>W4Q3M1</accession>
<dbReference type="Proteomes" id="UP000018890">
    <property type="component" value="Unassembled WGS sequence"/>
</dbReference>
<name>W4Q3M1_9BACI</name>
<comment type="caution">
    <text evidence="2">The sequence shown here is derived from an EMBL/GenBank/DDBJ whole genome shotgun (WGS) entry which is preliminary data.</text>
</comment>
<organism evidence="2 3">
    <name type="scientific">Halalkalibacter wakoensis JCM 9140</name>
    <dbReference type="NCBI Taxonomy" id="1236970"/>
    <lineage>
        <taxon>Bacteria</taxon>
        <taxon>Bacillati</taxon>
        <taxon>Bacillota</taxon>
        <taxon>Bacilli</taxon>
        <taxon>Bacillales</taxon>
        <taxon>Bacillaceae</taxon>
        <taxon>Halalkalibacter</taxon>
    </lineage>
</organism>
<dbReference type="STRING" id="1236970.JCM9140_2373"/>
<dbReference type="SUPFAM" id="SSF141868">
    <property type="entry name" value="EAL domain-like"/>
    <property type="match status" value="1"/>
</dbReference>
<dbReference type="GO" id="GO:0071111">
    <property type="term" value="F:cyclic-guanylate-specific phosphodiesterase activity"/>
    <property type="evidence" value="ECO:0007669"/>
    <property type="project" value="InterPro"/>
</dbReference>
<dbReference type="RefSeq" id="WP_052002190.1">
    <property type="nucleotide sequence ID" value="NZ_BAUT01000022.1"/>
</dbReference>
<dbReference type="Gene3D" id="3.20.20.450">
    <property type="entry name" value="EAL domain"/>
    <property type="match status" value="1"/>
</dbReference>
<dbReference type="InterPro" id="IPR050706">
    <property type="entry name" value="Cyclic-di-GMP_PDE-like"/>
</dbReference>
<protein>
    <submittedName>
        <fullName evidence="2">Diguanylate cyclase/phosphodiesterase</fullName>
    </submittedName>
</protein>
<dbReference type="FunFam" id="3.20.20.450:FF:000001">
    <property type="entry name" value="Cyclic di-GMP phosphodiesterase yahA"/>
    <property type="match status" value="1"/>
</dbReference>
<evidence type="ECO:0000313" key="2">
    <source>
        <dbReference type="EMBL" id="GAE26323.1"/>
    </source>
</evidence>
<dbReference type="InterPro" id="IPR001633">
    <property type="entry name" value="EAL_dom"/>
</dbReference>
<dbReference type="EMBL" id="BAUT01000022">
    <property type="protein sequence ID" value="GAE26323.1"/>
    <property type="molecule type" value="Genomic_DNA"/>
</dbReference>